<keyword evidence="3" id="KW-1003">Cell membrane</keyword>
<evidence type="ECO:0000256" key="7">
    <source>
        <dbReference type="RuleBase" id="RU363032"/>
    </source>
</evidence>
<dbReference type="PROSITE" id="PS50928">
    <property type="entry name" value="ABC_TM1"/>
    <property type="match status" value="1"/>
</dbReference>
<feature type="transmembrane region" description="Helical" evidence="7">
    <location>
        <begin position="29"/>
        <end position="47"/>
    </location>
</feature>
<keyword evidence="6 7" id="KW-0472">Membrane</keyword>
<keyword evidence="5 7" id="KW-1133">Transmembrane helix</keyword>
<accession>A0A329MJJ2</accession>
<dbReference type="Gene3D" id="1.10.3720.10">
    <property type="entry name" value="MetI-like"/>
    <property type="match status" value="1"/>
</dbReference>
<feature type="transmembrane region" description="Helical" evidence="7">
    <location>
        <begin position="285"/>
        <end position="306"/>
    </location>
</feature>
<organism evidence="9 10">
    <name type="scientific">Paenibacillus contaminans</name>
    <dbReference type="NCBI Taxonomy" id="450362"/>
    <lineage>
        <taxon>Bacteria</taxon>
        <taxon>Bacillati</taxon>
        <taxon>Bacillota</taxon>
        <taxon>Bacilli</taxon>
        <taxon>Bacillales</taxon>
        <taxon>Paenibacillaceae</taxon>
        <taxon>Paenibacillus</taxon>
    </lineage>
</organism>
<evidence type="ECO:0000256" key="2">
    <source>
        <dbReference type="ARBA" id="ARBA00022448"/>
    </source>
</evidence>
<feature type="domain" description="ABC transmembrane type-1" evidence="8">
    <location>
        <begin position="89"/>
        <end position="306"/>
    </location>
</feature>
<evidence type="ECO:0000256" key="4">
    <source>
        <dbReference type="ARBA" id="ARBA00022692"/>
    </source>
</evidence>
<dbReference type="GO" id="GO:0005886">
    <property type="term" value="C:plasma membrane"/>
    <property type="evidence" value="ECO:0007669"/>
    <property type="project" value="UniProtKB-SubCell"/>
</dbReference>
<dbReference type="InterPro" id="IPR000515">
    <property type="entry name" value="MetI-like"/>
</dbReference>
<evidence type="ECO:0000313" key="10">
    <source>
        <dbReference type="Proteomes" id="UP000250369"/>
    </source>
</evidence>
<protein>
    <submittedName>
        <fullName evidence="9">Sugar ABC transporter permease</fullName>
    </submittedName>
</protein>
<dbReference type="EMBL" id="QMFB01000014">
    <property type="protein sequence ID" value="RAV18903.1"/>
    <property type="molecule type" value="Genomic_DNA"/>
</dbReference>
<comment type="caution">
    <text evidence="9">The sequence shown here is derived from an EMBL/GenBank/DDBJ whole genome shotgun (WGS) entry which is preliminary data.</text>
</comment>
<dbReference type="GO" id="GO:0055085">
    <property type="term" value="P:transmembrane transport"/>
    <property type="evidence" value="ECO:0007669"/>
    <property type="project" value="InterPro"/>
</dbReference>
<comment type="subcellular location">
    <subcellularLocation>
        <location evidence="1 7">Cell membrane</location>
        <topology evidence="1 7">Multi-pass membrane protein</topology>
    </subcellularLocation>
</comment>
<dbReference type="PANTHER" id="PTHR43227:SF11">
    <property type="entry name" value="BLL4140 PROTEIN"/>
    <property type="match status" value="1"/>
</dbReference>
<feature type="transmembrane region" description="Helical" evidence="7">
    <location>
        <begin position="93"/>
        <end position="114"/>
    </location>
</feature>
<feature type="transmembrane region" description="Helical" evidence="7">
    <location>
        <begin position="232"/>
        <end position="253"/>
    </location>
</feature>
<keyword evidence="10" id="KW-1185">Reference proteome</keyword>
<dbReference type="InterPro" id="IPR050809">
    <property type="entry name" value="UgpAE/MalFG_permease"/>
</dbReference>
<evidence type="ECO:0000256" key="1">
    <source>
        <dbReference type="ARBA" id="ARBA00004651"/>
    </source>
</evidence>
<evidence type="ECO:0000313" key="9">
    <source>
        <dbReference type="EMBL" id="RAV18903.1"/>
    </source>
</evidence>
<dbReference type="Pfam" id="PF00528">
    <property type="entry name" value="BPD_transp_1"/>
    <property type="match status" value="1"/>
</dbReference>
<keyword evidence="2 7" id="KW-0813">Transport</keyword>
<evidence type="ECO:0000256" key="3">
    <source>
        <dbReference type="ARBA" id="ARBA00022475"/>
    </source>
</evidence>
<dbReference type="PANTHER" id="PTHR43227">
    <property type="entry name" value="BLL4140 PROTEIN"/>
    <property type="match status" value="1"/>
</dbReference>
<dbReference type="AlphaFoldDB" id="A0A329MJJ2"/>
<proteinExistence type="inferred from homology"/>
<evidence type="ECO:0000259" key="8">
    <source>
        <dbReference type="PROSITE" id="PS50928"/>
    </source>
</evidence>
<gene>
    <name evidence="9" type="ORF">DQG23_22365</name>
</gene>
<sequence length="319" mass="35888">MKMTTIGAASGAQKLNKGKTMIKIKHYKLLYLILSMTVIWTFVFNYLPMVGIIMSFQDFDIFKGITGSPFVGFKHYADIIQIPALRKSIANTLLYSSVKLFIGFPLTVIFALLLNELRSMAFKRVVQTISYLPHFLSWIAIVSLFYTFFELYGPFNNLRAMLFGADVERINILMMPEHFLELIFYSNVYKEIGWGTIIFLAAIAGIDPQLYEASMVDGCGRFRQIVHITLPGILPTIMIIFILSAGGVLNANFEQIIGFQNLYTQEHTEVINTIVYKYGLQQGNFSLATAFGLAQGIASFLIVYGVNKIAKKLSGIGVW</sequence>
<dbReference type="Proteomes" id="UP000250369">
    <property type="component" value="Unassembled WGS sequence"/>
</dbReference>
<dbReference type="CDD" id="cd06261">
    <property type="entry name" value="TM_PBP2"/>
    <property type="match status" value="1"/>
</dbReference>
<feature type="transmembrane region" description="Helical" evidence="7">
    <location>
        <begin position="135"/>
        <end position="155"/>
    </location>
</feature>
<feature type="transmembrane region" description="Helical" evidence="7">
    <location>
        <begin position="192"/>
        <end position="211"/>
    </location>
</feature>
<name>A0A329MJJ2_9BACL</name>
<dbReference type="InterPro" id="IPR035906">
    <property type="entry name" value="MetI-like_sf"/>
</dbReference>
<evidence type="ECO:0000256" key="5">
    <source>
        <dbReference type="ARBA" id="ARBA00022989"/>
    </source>
</evidence>
<reference evidence="9 10" key="1">
    <citation type="journal article" date="2009" name="Int. J. Syst. Evol. Microbiol.">
        <title>Paenibacillus contaminans sp. nov., isolated from a contaminated laboratory plate.</title>
        <authorList>
            <person name="Chou J.H."/>
            <person name="Lee J.H."/>
            <person name="Lin M.C."/>
            <person name="Chang P.S."/>
            <person name="Arun A.B."/>
            <person name="Young C.C."/>
            <person name="Chen W.M."/>
        </authorList>
    </citation>
    <scope>NUCLEOTIDE SEQUENCE [LARGE SCALE GENOMIC DNA]</scope>
    <source>
        <strain evidence="9 10">CKOBP-6</strain>
    </source>
</reference>
<dbReference type="SUPFAM" id="SSF161098">
    <property type="entry name" value="MetI-like"/>
    <property type="match status" value="1"/>
</dbReference>
<keyword evidence="4 7" id="KW-0812">Transmembrane</keyword>
<comment type="similarity">
    <text evidence="7">Belongs to the binding-protein-dependent transport system permease family.</text>
</comment>
<evidence type="ECO:0000256" key="6">
    <source>
        <dbReference type="ARBA" id="ARBA00023136"/>
    </source>
</evidence>